<dbReference type="SUPFAM" id="SSF53474">
    <property type="entry name" value="alpha/beta-Hydrolases"/>
    <property type="match status" value="1"/>
</dbReference>
<dbReference type="HOGENOM" id="CLU_035306_1_0_9"/>
<evidence type="ECO:0000313" key="2">
    <source>
        <dbReference type="Proteomes" id="UP000001365"/>
    </source>
</evidence>
<evidence type="ECO:0000313" key="1">
    <source>
        <dbReference type="EMBL" id="CAW93673.1"/>
    </source>
</evidence>
<dbReference type="KEGG" id="seu:SEQ_1052"/>
<dbReference type="AlphaFoldDB" id="C0M9A3"/>
<dbReference type="Pfam" id="PF26363">
    <property type="entry name" value="Phospholipase-like"/>
    <property type="match status" value="1"/>
</dbReference>
<accession>C0M9A3</accession>
<dbReference type="InterPro" id="IPR029058">
    <property type="entry name" value="AB_hydrolase_fold"/>
</dbReference>
<proteinExistence type="predicted"/>
<reference evidence="1 2" key="1">
    <citation type="journal article" date="2009" name="PLoS Pathog.">
        <title>Genomic evidence for the evolution of Streptococcus equi: host restriction, increased virulence, and genetic exchange with human pathogens.</title>
        <authorList>
            <person name="Holden M.T.G."/>
            <person name="Heather Z."/>
            <person name="Paillot R."/>
            <person name="Steward K.F."/>
            <person name="Webb K."/>
            <person name="Ainslie F."/>
            <person name="Jourdan T."/>
            <person name="Bason N.C."/>
            <person name="Holroyd N.E."/>
            <person name="Mungall K."/>
            <person name="Quail M.A."/>
            <person name="Sanders M."/>
            <person name="Simmonds M."/>
            <person name="Willey D."/>
            <person name="Brooks K."/>
            <person name="Aanensen D.M."/>
            <person name="Spratt B.G."/>
            <person name="Jolley K.A."/>
            <person name="Maiden M.C.J."/>
            <person name="Kehoe M."/>
            <person name="Chanter N."/>
            <person name="Bentley S.D."/>
            <person name="Robinson C."/>
            <person name="Maskell D.J."/>
            <person name="Parkhill J."/>
            <person name="Waller A.S."/>
        </authorList>
    </citation>
    <scope>NUCLEOTIDE SEQUENCE [LARGE SCALE GENOMIC DNA]</scope>
    <source>
        <strain evidence="1 2">4047</strain>
    </source>
</reference>
<organism evidence="1 2">
    <name type="scientific">Streptococcus equi subsp. equi (strain 4047)</name>
    <dbReference type="NCBI Taxonomy" id="553482"/>
    <lineage>
        <taxon>Bacteria</taxon>
        <taxon>Bacillati</taxon>
        <taxon>Bacillota</taxon>
        <taxon>Bacilli</taxon>
        <taxon>Lactobacillales</taxon>
        <taxon>Streptococcaceae</taxon>
        <taxon>Streptococcus</taxon>
    </lineage>
</organism>
<protein>
    <submittedName>
        <fullName evidence="1">Uncharacterized protein</fullName>
    </submittedName>
</protein>
<name>C0M9A3_STRE4</name>
<dbReference type="Gene3D" id="3.40.50.1820">
    <property type="entry name" value="alpha/beta hydrolase"/>
    <property type="match status" value="1"/>
</dbReference>
<dbReference type="EMBL" id="FM204883">
    <property type="protein sequence ID" value="CAW93673.1"/>
    <property type="molecule type" value="Genomic_DNA"/>
</dbReference>
<sequence>MIDRDYKNISEDVYKVDSGKERDPIQEGYPVANGKYRVLEAEDNPDNGMQAMAVVPIKDGKEDRSHIVIAYAGTNSSDIRDIDTDIQSVVFGDDQYLCTHEEPDSFKVVKSQLSTAKAFSDYIRTSYPNAAISYTGHSLGGYLALITAAHAKQPATVFNAPSSVNNLSKEAIDFVKANKGLYHSYRINNDYIGNLGTYLGDDELGISRWVDGKAGIGRHSLAAYRFNSKGQVIDRKGHPAAAQAPALATLRSRLTDYRRLKKQYAASNGISSSEEFYLDQFQSRAVAQALEQTTQLAQEEIIARRKEAVAEAEALHQKTRDMPFFVSELSWAELEEAYAQAGVTYDSLVGQTRRHFDDKVAQARGLATKFKTVKEQLEEGIERTIATDQKLGGDFS</sequence>
<gene>
    <name evidence="1" type="ordered locus">SEQ_1052</name>
</gene>
<dbReference type="Proteomes" id="UP000001365">
    <property type="component" value="Chromosome"/>
</dbReference>